<feature type="compositionally biased region" description="Polar residues" evidence="1">
    <location>
        <begin position="349"/>
        <end position="361"/>
    </location>
</feature>
<feature type="region of interest" description="Disordered" evidence="1">
    <location>
        <begin position="285"/>
        <end position="308"/>
    </location>
</feature>
<feature type="region of interest" description="Disordered" evidence="1">
    <location>
        <begin position="1"/>
        <end position="24"/>
    </location>
</feature>
<reference evidence="2" key="1">
    <citation type="submission" date="2022-01" db="EMBL/GenBank/DDBJ databases">
        <title>Genome Sequence Resource for Two Populations of Ditylenchus destructor, the Migratory Endoparasitic Phytonematode.</title>
        <authorList>
            <person name="Zhang H."/>
            <person name="Lin R."/>
            <person name="Xie B."/>
        </authorList>
    </citation>
    <scope>NUCLEOTIDE SEQUENCE</scope>
    <source>
        <strain evidence="2">BazhouSP</strain>
    </source>
</reference>
<comment type="caution">
    <text evidence="2">The sequence shown here is derived from an EMBL/GenBank/DDBJ whole genome shotgun (WGS) entry which is preliminary data.</text>
</comment>
<feature type="compositionally biased region" description="Basic and acidic residues" evidence="1">
    <location>
        <begin position="233"/>
        <end position="254"/>
    </location>
</feature>
<evidence type="ECO:0000256" key="1">
    <source>
        <dbReference type="SAM" id="MobiDB-lite"/>
    </source>
</evidence>
<keyword evidence="3" id="KW-1185">Reference proteome</keyword>
<feature type="compositionally biased region" description="Basic residues" evidence="1">
    <location>
        <begin position="176"/>
        <end position="186"/>
    </location>
</feature>
<proteinExistence type="predicted"/>
<feature type="region of interest" description="Disordered" evidence="1">
    <location>
        <begin position="157"/>
        <end position="208"/>
    </location>
</feature>
<sequence>MCVTGQSTPHLVLKSPHSAGSATTLHFDPRMMHSRRRLRLTQTPKRSQPTRTPSFVFLESRPVASSESVIESCESESCEMAAMIDLERIPSRDALELATLEALKSNQRTINEDGQELTPEPAPSPAKLLNVPESHHVVNFKDLSPDPEKERAPEIIRRSSGLDLPNPEPDSSSQALHRRYLLRRPTKPQLPKDMDLEDLNNSGLIKRTPSSYDQFQEVIRRAEAEAMASITAESKESGEKAKPSAEPHSKKSEPLKPPQPVKRTPSSYDQFQALIKQAEAEAMASLAEDKEKARVRRRSTRLESLRSQGSDLSDAMIHQYLLPDLYRDDSSSDERESVESKVSKRRTRQYSNISIGTNSSESENKAPKPLIVDVDPEKAVAPMLRQRGSMAIYNQSIAKRGFGTSALRRVRMNFRRGDDKVTERRQRDVARGKQFPMLRKRVNTQDSSWSQLSSSNKKKKPLAVSNQSSFDEPEAEQTIATKVLQHQLQAARQEASAAWQMVQLREKELFSMRRVLNFMERKVAQIEEDISQM</sequence>
<feature type="region of interest" description="Disordered" evidence="1">
    <location>
        <begin position="227"/>
        <end position="266"/>
    </location>
</feature>
<accession>A0AAD4R2S2</accession>
<feature type="region of interest" description="Disordered" evidence="1">
    <location>
        <begin position="327"/>
        <end position="369"/>
    </location>
</feature>
<evidence type="ECO:0000313" key="2">
    <source>
        <dbReference type="EMBL" id="KAI1705586.1"/>
    </source>
</evidence>
<feature type="region of interest" description="Disordered" evidence="1">
    <location>
        <begin position="440"/>
        <end position="475"/>
    </location>
</feature>
<dbReference type="Proteomes" id="UP001201812">
    <property type="component" value="Unassembled WGS sequence"/>
</dbReference>
<dbReference type="EMBL" id="JAKKPZ010000055">
    <property type="protein sequence ID" value="KAI1705586.1"/>
    <property type="molecule type" value="Genomic_DNA"/>
</dbReference>
<feature type="compositionally biased region" description="Basic and acidic residues" evidence="1">
    <location>
        <begin position="327"/>
        <end position="342"/>
    </location>
</feature>
<evidence type="ECO:0000313" key="3">
    <source>
        <dbReference type="Proteomes" id="UP001201812"/>
    </source>
</evidence>
<dbReference type="AlphaFoldDB" id="A0AAD4R2S2"/>
<name>A0AAD4R2S2_9BILA</name>
<gene>
    <name evidence="2" type="ORF">DdX_13551</name>
</gene>
<feature type="region of interest" description="Disordered" evidence="1">
    <location>
        <begin position="106"/>
        <end position="127"/>
    </location>
</feature>
<protein>
    <submittedName>
        <fullName evidence="2">Uncharacterized protein</fullName>
    </submittedName>
</protein>
<organism evidence="2 3">
    <name type="scientific">Ditylenchus destructor</name>
    <dbReference type="NCBI Taxonomy" id="166010"/>
    <lineage>
        <taxon>Eukaryota</taxon>
        <taxon>Metazoa</taxon>
        <taxon>Ecdysozoa</taxon>
        <taxon>Nematoda</taxon>
        <taxon>Chromadorea</taxon>
        <taxon>Rhabditida</taxon>
        <taxon>Tylenchina</taxon>
        <taxon>Tylenchomorpha</taxon>
        <taxon>Sphaerularioidea</taxon>
        <taxon>Anguinidae</taxon>
        <taxon>Anguininae</taxon>
        <taxon>Ditylenchus</taxon>
    </lineage>
</organism>
<feature type="compositionally biased region" description="Polar residues" evidence="1">
    <location>
        <begin position="199"/>
        <end position="208"/>
    </location>
</feature>